<keyword evidence="2" id="KW-1185">Reference proteome</keyword>
<dbReference type="Proteomes" id="UP000641954">
    <property type="component" value="Unassembled WGS sequence"/>
</dbReference>
<name>A0ABR8EKY7_9CYAN</name>
<sequence>MGVILLTKPEEFNSLDPNKTWRVGVDFGTSFTHVYYQPDRGLAQPLTWDPLLLKVTNTDDNGRAAALYRYFSSPKEEDFPLATVLTTEGHRGNTIPIFDGRIYIPEDISNFDSTQEHIETELKWRTGDIPYKELFLKHLALVIAAEAAKNGVRKIEWTISYPTAFSNNYKRIYEATWANIINELGQKTGMTHHCLPKQKGRYYRSESIALAHYFESAEKQSLGYTTCIDLGGGTADISIWQKNSIIHQCSIKLGGRLLFSQFIKPKFLEEVIKYYPKNADKANDDQSEVKISDEEAKGEEKFSAKVDTALRRKSEQWLKDKRKTEPINTDGNKSITEFGEIIQGAAIGIAGLYYYLGIILKGLFEEKKIASLKITPVLIGGNGSRLLHWLDSGGKFTQNSDINKLLSRMLSAGAGIDDIQQETETRLSKQPKAEVACGLVADQQHTQLTGMNAEDENKVFAGEQCKVTGKANEIITVEANQRISFPKIVNKFEVSELTNLEAFLTAFDNSVEQLKMKEIIPPLGEYQRKKILPKIKRKVKIALEDIHGERDYISTGEPPFILGLKCLLCCLAGKD</sequence>
<dbReference type="RefSeq" id="WP_156332027.1">
    <property type="nucleotide sequence ID" value="NZ_JACJSK010000061.1"/>
</dbReference>
<dbReference type="EMBL" id="JACJSK010000061">
    <property type="protein sequence ID" value="MBD2547205.1"/>
    <property type="molecule type" value="Genomic_DNA"/>
</dbReference>
<comment type="caution">
    <text evidence="1">The sequence shown here is derived from an EMBL/GenBank/DDBJ whole genome shotgun (WGS) entry which is preliminary data.</text>
</comment>
<dbReference type="InterPro" id="IPR043129">
    <property type="entry name" value="ATPase_NBD"/>
</dbReference>
<evidence type="ECO:0000313" key="2">
    <source>
        <dbReference type="Proteomes" id="UP000641954"/>
    </source>
</evidence>
<accession>A0ABR8EKY7</accession>
<dbReference type="SUPFAM" id="SSF53067">
    <property type="entry name" value="Actin-like ATPase domain"/>
    <property type="match status" value="1"/>
</dbReference>
<proteinExistence type="predicted"/>
<reference evidence="1 2" key="1">
    <citation type="journal article" date="2020" name="ISME J.">
        <title>Comparative genomics reveals insights into cyanobacterial evolution and habitat adaptation.</title>
        <authorList>
            <person name="Chen M.Y."/>
            <person name="Teng W.K."/>
            <person name="Zhao L."/>
            <person name="Hu C.X."/>
            <person name="Zhou Y.K."/>
            <person name="Han B.P."/>
            <person name="Song L.R."/>
            <person name="Shu W.S."/>
        </authorList>
    </citation>
    <scope>NUCLEOTIDE SEQUENCE [LARGE SCALE GENOMIC DNA]</scope>
    <source>
        <strain evidence="1 2">FACHB-1370</strain>
    </source>
</reference>
<protein>
    <recommendedName>
        <fullName evidence="3">Hsp70 family protein</fullName>
    </recommendedName>
</protein>
<evidence type="ECO:0008006" key="3">
    <source>
        <dbReference type="Google" id="ProtNLM"/>
    </source>
</evidence>
<gene>
    <name evidence="1" type="ORF">H6G72_25935</name>
</gene>
<dbReference type="Gene3D" id="3.30.420.40">
    <property type="match status" value="1"/>
</dbReference>
<evidence type="ECO:0000313" key="1">
    <source>
        <dbReference type="EMBL" id="MBD2547205.1"/>
    </source>
</evidence>
<organism evidence="1 2">
    <name type="scientific">Planktothricoides raciborskii FACHB-1370</name>
    <dbReference type="NCBI Taxonomy" id="2949576"/>
    <lineage>
        <taxon>Bacteria</taxon>
        <taxon>Bacillati</taxon>
        <taxon>Cyanobacteriota</taxon>
        <taxon>Cyanophyceae</taxon>
        <taxon>Oscillatoriophycideae</taxon>
        <taxon>Oscillatoriales</taxon>
        <taxon>Oscillatoriaceae</taxon>
        <taxon>Planktothricoides</taxon>
    </lineage>
</organism>